<protein>
    <submittedName>
        <fullName evidence="5">Thrombospondin 4</fullName>
    </submittedName>
</protein>
<sequence length="137" mass="13514">MGRRLVLAPLLAVLAVLLGAAAGPGPSALPGGALLAAAPAVAHPEPGDRDGDEVRDEVDNCPDAPNGAQVDVDGDGAGDACDPDDDQDGVPDGTLAAPVDNCRTVPNPDQANADGDRYGDACPPVDSDADGVVDPDD</sequence>
<keyword evidence="2" id="KW-0106">Calcium</keyword>
<proteinExistence type="predicted"/>
<dbReference type="Pfam" id="PF02412">
    <property type="entry name" value="TSP_3"/>
    <property type="match status" value="2"/>
</dbReference>
<feature type="non-terminal residue" evidence="5">
    <location>
        <position position="137"/>
    </location>
</feature>
<dbReference type="InterPro" id="IPR028974">
    <property type="entry name" value="TSP_type-3_rpt"/>
</dbReference>
<keyword evidence="1 4" id="KW-0732">Signal</keyword>
<dbReference type="SUPFAM" id="SSF103647">
    <property type="entry name" value="TSP type-3 repeat"/>
    <property type="match status" value="1"/>
</dbReference>
<evidence type="ECO:0000256" key="2">
    <source>
        <dbReference type="ARBA" id="ARBA00022837"/>
    </source>
</evidence>
<evidence type="ECO:0000256" key="3">
    <source>
        <dbReference type="SAM" id="MobiDB-lite"/>
    </source>
</evidence>
<dbReference type="GO" id="GO:0005509">
    <property type="term" value="F:calcium ion binding"/>
    <property type="evidence" value="ECO:0007669"/>
    <property type="project" value="InterPro"/>
</dbReference>
<feature type="compositionally biased region" description="Acidic residues" evidence="3">
    <location>
        <begin position="72"/>
        <end position="89"/>
    </location>
</feature>
<feature type="compositionally biased region" description="Acidic residues" evidence="3">
    <location>
        <begin position="50"/>
        <end position="60"/>
    </location>
</feature>
<reference evidence="5" key="1">
    <citation type="submission" date="2020-02" db="EMBL/GenBank/DDBJ databases">
        <authorList>
            <person name="Meier V. D."/>
        </authorList>
    </citation>
    <scope>NUCLEOTIDE SEQUENCE</scope>
    <source>
        <strain evidence="5">AVDCRST_MAG13</strain>
    </source>
</reference>
<dbReference type="GO" id="GO:0007155">
    <property type="term" value="P:cell adhesion"/>
    <property type="evidence" value="ECO:0007669"/>
    <property type="project" value="InterPro"/>
</dbReference>
<accession>A0A6J4SDA2</accession>
<evidence type="ECO:0000256" key="1">
    <source>
        <dbReference type="ARBA" id="ARBA00022729"/>
    </source>
</evidence>
<feature type="chain" id="PRO_5026786738" evidence="4">
    <location>
        <begin position="23"/>
        <end position="137"/>
    </location>
</feature>
<gene>
    <name evidence="5" type="ORF">AVDCRST_MAG13-1715</name>
</gene>
<dbReference type="Gene3D" id="4.10.1080.10">
    <property type="entry name" value="TSP type-3 repeat"/>
    <property type="match status" value="1"/>
</dbReference>
<organism evidence="5">
    <name type="scientific">uncultured Solirubrobacteraceae bacterium</name>
    <dbReference type="NCBI Taxonomy" id="1162706"/>
    <lineage>
        <taxon>Bacteria</taxon>
        <taxon>Bacillati</taxon>
        <taxon>Actinomycetota</taxon>
        <taxon>Thermoleophilia</taxon>
        <taxon>Solirubrobacterales</taxon>
        <taxon>Solirubrobacteraceae</taxon>
        <taxon>environmental samples</taxon>
    </lineage>
</organism>
<dbReference type="PANTHER" id="PTHR10199">
    <property type="entry name" value="THROMBOSPONDIN"/>
    <property type="match status" value="1"/>
</dbReference>
<evidence type="ECO:0000256" key="4">
    <source>
        <dbReference type="SAM" id="SignalP"/>
    </source>
</evidence>
<dbReference type="PANTHER" id="PTHR10199:SF100">
    <property type="entry name" value="THROMBOSPONDIN, ISOFORM A"/>
    <property type="match status" value="1"/>
</dbReference>
<dbReference type="AlphaFoldDB" id="A0A6J4SDA2"/>
<feature type="compositionally biased region" description="Acidic residues" evidence="3">
    <location>
        <begin position="127"/>
        <end position="137"/>
    </location>
</feature>
<dbReference type="EMBL" id="CADCVO010000270">
    <property type="protein sequence ID" value="CAA9490594.1"/>
    <property type="molecule type" value="Genomic_DNA"/>
</dbReference>
<evidence type="ECO:0000313" key="5">
    <source>
        <dbReference type="EMBL" id="CAA9490594.1"/>
    </source>
</evidence>
<name>A0A6J4SDA2_9ACTN</name>
<feature type="region of interest" description="Disordered" evidence="3">
    <location>
        <begin position="40"/>
        <end position="137"/>
    </location>
</feature>
<feature type="signal peptide" evidence="4">
    <location>
        <begin position="1"/>
        <end position="22"/>
    </location>
</feature>
<dbReference type="InterPro" id="IPR003367">
    <property type="entry name" value="Thrombospondin_3-like_rpt"/>
</dbReference>